<dbReference type="eggNOG" id="COG4625">
    <property type="taxonomic scope" value="Bacteria"/>
</dbReference>
<dbReference type="HOGENOM" id="CLU_411501_0_0_6"/>
<dbReference type="SMART" id="SM00869">
    <property type="entry name" value="Autotransporter"/>
    <property type="match status" value="1"/>
</dbReference>
<sequence>MMTKAEKTIAASLPVAPSALSICCLGLFTVLGHAASLPTAPQTSAEFYSLQLRGLTFESGGQLAEVFVYDDTFDSAAFGSISIVNANTQQSVFSATYGNYGGFQSPGTFSESFLLPYATPLNISISGQEFSNMAIIYGSQTVASGGTFNSQFPSFATTLTIDEPIPIANNDSYTTLKDQPVSLNFLANDVNVVQLDSIGSASHGTVSNTRAGIVYTPAVGFVGTDSFSYTVSGVSGAQASATVTIVVADATLTDASPDPQDTTLVEVVQNILTTDSASPALLERAEGIAQLLNEPGGLEKVNVALQNLSHEEAVTQALSGSRLARIQVNNINQRLIELRGGASGISLKGLSLNLNGQSLPSAALASLAPYLAKGGAAGDEDLFQRLGLFVNGQFETGDRSNTQLDPGYRAKTYGVSAGADYWLTRKLLLGVSAGYGFTGSKLSANSSQLDIDAYTVSGFGSYTINDNMFVDFIANGTFNTYKSVRKIAYVDAFGSVNEQANARVQGTQQRYSSTLGYDYPWRGWIFGLRGRGEYSRVAIDAYREQGADGLNLAIGEQSIVSVTSGLGAVVNYAWSTPFGVLTPQVNLEWEHEYQKNSRRILAHFVDDRSGSTFSVHSGRPDRDYLNLRSSISATLPNGGSAFVQYETVLSLQNESRHAFNAGVRFAF</sequence>
<dbReference type="InterPro" id="IPR005546">
    <property type="entry name" value="Autotransporte_beta"/>
</dbReference>
<dbReference type="EMBL" id="CP002738">
    <property type="protein sequence ID" value="AEF99159.1"/>
    <property type="molecule type" value="Genomic_DNA"/>
</dbReference>
<name>G0A4Z6_METMM</name>
<gene>
    <name evidence="2" type="ordered locus">Metme_0718</name>
</gene>
<evidence type="ECO:0000259" key="1">
    <source>
        <dbReference type="PROSITE" id="PS51208"/>
    </source>
</evidence>
<dbReference type="RefSeq" id="WP_013817430.1">
    <property type="nucleotide sequence ID" value="NC_015572.1"/>
</dbReference>
<dbReference type="Pfam" id="PF17963">
    <property type="entry name" value="Big_9"/>
    <property type="match status" value="1"/>
</dbReference>
<reference key="2">
    <citation type="submission" date="2011-05" db="EMBL/GenBank/DDBJ databases">
        <title>Complete genome sequence of the aerobic marine methanotroph Methylomonas methanica MC09.</title>
        <authorList>
            <person name="Boden R."/>
            <person name="Cunliffe M."/>
            <person name="Scanlan J."/>
            <person name="Moussard H."/>
            <person name="Kits K.D."/>
            <person name="Klotz M."/>
            <person name="Jetten M."/>
            <person name="Vuilleumier S."/>
            <person name="Han J."/>
            <person name="Peters L."/>
            <person name="Mikhailova N."/>
            <person name="Teshima H."/>
            <person name="Tapia R."/>
            <person name="Kyrpides N."/>
            <person name="Ivanova N."/>
            <person name="Pagani I."/>
            <person name="Cheng J.-F."/>
            <person name="Goodwin L."/>
            <person name="Han C."/>
            <person name="Hauser L."/>
            <person name="Land M."/>
            <person name="Lapidus A."/>
            <person name="Lucas S."/>
            <person name="Pitluck S."/>
            <person name="Woyke T."/>
            <person name="Stein L.Y."/>
            <person name="Murrell C."/>
        </authorList>
    </citation>
    <scope>NUCLEOTIDE SEQUENCE</scope>
    <source>
        <strain>MC09</strain>
    </source>
</reference>
<keyword evidence="3" id="KW-1185">Reference proteome</keyword>
<dbReference type="KEGG" id="mmt:Metme_0718"/>
<dbReference type="SUPFAM" id="SSF103515">
    <property type="entry name" value="Autotransporter"/>
    <property type="match status" value="1"/>
</dbReference>
<evidence type="ECO:0000313" key="2">
    <source>
        <dbReference type="EMBL" id="AEF99159.1"/>
    </source>
</evidence>
<reference evidence="3" key="3">
    <citation type="submission" date="2011-05" db="EMBL/GenBank/DDBJ databases">
        <title>Complete sequence of Methylomonas methanica MC09.</title>
        <authorList>
            <consortium name="US DOE Joint Genome Institute"/>
            <person name="Lucas S."/>
            <person name="Han J."/>
            <person name="Lapidus A."/>
            <person name="Cheng J.-F."/>
            <person name="Goodwin L."/>
            <person name="Pitluck S."/>
            <person name="Peters L."/>
            <person name="Mikhailova N."/>
            <person name="Teshima H."/>
            <person name="Han C."/>
            <person name="Tapia R."/>
            <person name="Land M."/>
            <person name="Hauser L."/>
            <person name="Kyrpides N."/>
            <person name="Ivanova N."/>
            <person name="Pagani I."/>
            <person name="Stein L."/>
            <person name="Woyke T."/>
        </authorList>
    </citation>
    <scope>NUCLEOTIDE SEQUENCE [LARGE SCALE GENOMIC DNA]</scope>
    <source>
        <strain evidence="3">MC09</strain>
    </source>
</reference>
<dbReference type="Pfam" id="PF03797">
    <property type="entry name" value="Autotransporter"/>
    <property type="match status" value="1"/>
</dbReference>
<dbReference type="InterPro" id="IPR036709">
    <property type="entry name" value="Autotransporte_beta_dom_sf"/>
</dbReference>
<protein>
    <submittedName>
        <fullName evidence="2">Outer membrane autotransporter barrel domain protein</fullName>
    </submittedName>
</protein>
<proteinExistence type="predicted"/>
<reference evidence="2 3" key="1">
    <citation type="journal article" date="2011" name="J. Bacteriol.">
        <title>Complete Genome Sequence of the Aerobic Marine Methanotroph Methylomonas methanica MC09.</title>
        <authorList>
            <person name="Boden R."/>
            <person name="Cunliffe M."/>
            <person name="Scanlan J."/>
            <person name="Moussard H."/>
            <person name="Kits K.D."/>
            <person name="Klotz M.G."/>
            <person name="Jetten M.S."/>
            <person name="Vuilleumier S."/>
            <person name="Han J."/>
            <person name="Peters L."/>
            <person name="Mikhailova N."/>
            <person name="Teshima H."/>
            <person name="Tapia R."/>
            <person name="Kyrpides N."/>
            <person name="Ivanova N."/>
            <person name="Pagani I."/>
            <person name="Cheng J.F."/>
            <person name="Goodwin L."/>
            <person name="Han C."/>
            <person name="Hauser L."/>
            <person name="Land M.L."/>
            <person name="Lapidus A."/>
            <person name="Lucas S."/>
            <person name="Pitluck S."/>
            <person name="Woyke T."/>
            <person name="Stein L."/>
            <person name="Murrell J.C."/>
        </authorList>
    </citation>
    <scope>NUCLEOTIDE SEQUENCE [LARGE SCALE GENOMIC DNA]</scope>
    <source>
        <strain evidence="2 3">MC09</strain>
    </source>
</reference>
<accession>G0A4Z6</accession>
<dbReference type="Proteomes" id="UP000008888">
    <property type="component" value="Chromosome"/>
</dbReference>
<dbReference type="PROSITE" id="PS51208">
    <property type="entry name" value="AUTOTRANSPORTER"/>
    <property type="match status" value="1"/>
</dbReference>
<organism evidence="2 3">
    <name type="scientific">Methylomonas methanica (strain DSM 25384 / MC09)</name>
    <dbReference type="NCBI Taxonomy" id="857087"/>
    <lineage>
        <taxon>Bacteria</taxon>
        <taxon>Pseudomonadati</taxon>
        <taxon>Pseudomonadota</taxon>
        <taxon>Gammaproteobacteria</taxon>
        <taxon>Methylococcales</taxon>
        <taxon>Methylococcaceae</taxon>
        <taxon>Methylomonas</taxon>
    </lineage>
</organism>
<dbReference type="Gene3D" id="2.40.128.130">
    <property type="entry name" value="Autotransporter beta-domain"/>
    <property type="match status" value="1"/>
</dbReference>
<evidence type="ECO:0000313" key="3">
    <source>
        <dbReference type="Proteomes" id="UP000008888"/>
    </source>
</evidence>
<dbReference type="OrthoDB" id="8416993at2"/>
<dbReference type="Gene3D" id="2.60.40.3440">
    <property type="match status" value="1"/>
</dbReference>
<dbReference type="STRING" id="857087.Metme_0718"/>
<feature type="domain" description="Autotransporter" evidence="1">
    <location>
        <begin position="381"/>
        <end position="667"/>
    </location>
</feature>
<dbReference type="AlphaFoldDB" id="G0A4Z6"/>